<gene>
    <name evidence="1" type="ORF">S12H4_55841</name>
</gene>
<accession>X1VX39</accession>
<evidence type="ECO:0000313" key="1">
    <source>
        <dbReference type="EMBL" id="GAJ23381.1"/>
    </source>
</evidence>
<dbReference type="AlphaFoldDB" id="X1VX39"/>
<organism evidence="1">
    <name type="scientific">marine sediment metagenome</name>
    <dbReference type="NCBI Taxonomy" id="412755"/>
    <lineage>
        <taxon>unclassified sequences</taxon>
        <taxon>metagenomes</taxon>
        <taxon>ecological metagenomes</taxon>
    </lineage>
</organism>
<reference evidence="1" key="1">
    <citation type="journal article" date="2014" name="Front. Microbiol.">
        <title>High frequency of phylogenetically diverse reductive dehalogenase-homologous genes in deep subseafloor sedimentary metagenomes.</title>
        <authorList>
            <person name="Kawai M."/>
            <person name="Futagami T."/>
            <person name="Toyoda A."/>
            <person name="Takaki Y."/>
            <person name="Nishi S."/>
            <person name="Hori S."/>
            <person name="Arai W."/>
            <person name="Tsubouchi T."/>
            <person name="Morono Y."/>
            <person name="Uchiyama I."/>
            <person name="Ito T."/>
            <person name="Fujiyama A."/>
            <person name="Inagaki F."/>
            <person name="Takami H."/>
        </authorList>
    </citation>
    <scope>NUCLEOTIDE SEQUENCE</scope>
    <source>
        <strain evidence="1">Expedition CK06-06</strain>
    </source>
</reference>
<protein>
    <submittedName>
        <fullName evidence="1">Uncharacterized protein</fullName>
    </submittedName>
</protein>
<comment type="caution">
    <text evidence="1">The sequence shown here is derived from an EMBL/GenBank/DDBJ whole genome shotgun (WGS) entry which is preliminary data.</text>
</comment>
<dbReference type="EMBL" id="BARW01035866">
    <property type="protein sequence ID" value="GAJ23381.1"/>
    <property type="molecule type" value="Genomic_DNA"/>
</dbReference>
<proteinExistence type="predicted"/>
<name>X1VX39_9ZZZZ</name>
<feature type="non-terminal residue" evidence="1">
    <location>
        <position position="1"/>
    </location>
</feature>
<sequence>FPNYSAPSYDSVNKRVKFDTGPDVCGFSLRPKNVNVENYVLSFDFFFDSHYGDEHSNP</sequence>